<dbReference type="AlphaFoldDB" id="A0A1D9PKL7"/>
<gene>
    <name evidence="2" type="primary">degR</name>
    <name evidence="2" type="ORF">BACVE_003662</name>
    <name evidence="1" type="ORF">BVDSYZ_11065</name>
</gene>
<evidence type="ECO:0000313" key="4">
    <source>
        <dbReference type="Proteomes" id="UP000587477"/>
    </source>
</evidence>
<accession>A0A2D3DP58</accession>
<evidence type="ECO:0000313" key="1">
    <source>
        <dbReference type="EMBL" id="AWX72535.1"/>
    </source>
</evidence>
<protein>
    <submittedName>
        <fullName evidence="2">Regulatory protein DegR</fullName>
    </submittedName>
</protein>
<proteinExistence type="predicted"/>
<dbReference type="RefSeq" id="WP_012117812.1">
    <property type="nucleotide sequence ID" value="NZ_AP018402.1"/>
</dbReference>
<dbReference type="Proteomes" id="UP000250069">
    <property type="component" value="Chromosome"/>
</dbReference>
<dbReference type="EMBL" id="CP030150">
    <property type="protein sequence ID" value="AWX72535.1"/>
    <property type="molecule type" value="Genomic_DNA"/>
</dbReference>
<reference evidence="2" key="2">
    <citation type="journal article" date="2020" name="Genomics">
        <title>Complete genome sequence of Bacillus velezensis NST6 and comparison with the species belonging to operational group B. amyloliquefaciens.</title>
        <authorList>
            <person name="Choi J."/>
            <person name="Nam J."/>
            <person name="Seo M.H."/>
        </authorList>
    </citation>
    <scope>NUCLEOTIDE SEQUENCE</scope>
    <source>
        <strain evidence="2">NST6</strain>
    </source>
</reference>
<dbReference type="OMA" id="KGMPSME"/>
<evidence type="ECO:0000313" key="3">
    <source>
        <dbReference type="Proteomes" id="UP000250069"/>
    </source>
</evidence>
<reference evidence="4" key="3">
    <citation type="submission" date="2020-10" db="EMBL/GenBank/DDBJ databases">
        <title>Complete genome sequence of Bacillus velezensis NST6.</title>
        <authorList>
            <person name="Choi J."/>
        </authorList>
    </citation>
    <scope>NUCLEOTIDE SEQUENCE [LARGE SCALE GENOMIC DNA]</scope>
    <source>
        <strain evidence="4">NST6</strain>
    </source>
</reference>
<accession>A0A1D9PKL7</accession>
<dbReference type="GeneID" id="76426322"/>
<dbReference type="EMBL" id="CP063687">
    <property type="protein sequence ID" value="QOY28621.1"/>
    <property type="molecule type" value="Genomic_DNA"/>
</dbReference>
<reference evidence="1 3" key="1">
    <citation type="submission" date="2018-06" db="EMBL/GenBank/DDBJ databases">
        <title>Complete Genome Sequence of Bacillus velezensis DSYZ, a Plant Growth-Promoting Rhizobacterium with Antifungal Activity.</title>
        <authorList>
            <person name="Du B."/>
            <person name="Ding Y."/>
            <person name="Liu K."/>
            <person name="Yao L."/>
            <person name="Wang C."/>
            <person name="Li H."/>
            <person name="Liu H."/>
        </authorList>
    </citation>
    <scope>NUCLEOTIDE SEQUENCE [LARGE SCALE GENOMIC DNA]</scope>
    <source>
        <strain evidence="1 3">DSYZ</strain>
    </source>
</reference>
<sequence length="60" mass="6871">MNDKDLKTILQQTFKEIYGDLGSLAEMAKKGMPSMEKQIEEIEQRCKQNLVAIEIQTAIK</sequence>
<evidence type="ECO:0000313" key="2">
    <source>
        <dbReference type="EMBL" id="QOY28621.1"/>
    </source>
</evidence>
<dbReference type="KEGG" id="bmp:NG74_02102"/>
<name>A0A1D9PKL7_BACVE</name>
<dbReference type="Proteomes" id="UP000587477">
    <property type="component" value="Chromosome"/>
</dbReference>
<organism evidence="2 4">
    <name type="scientific">Bacillus velezensis</name>
    <dbReference type="NCBI Taxonomy" id="492670"/>
    <lineage>
        <taxon>Bacteria</taxon>
        <taxon>Bacillati</taxon>
        <taxon>Bacillota</taxon>
        <taxon>Bacilli</taxon>
        <taxon>Bacillales</taxon>
        <taxon>Bacillaceae</taxon>
        <taxon>Bacillus</taxon>
        <taxon>Bacillus amyloliquefaciens group</taxon>
    </lineage>
</organism>